<evidence type="ECO:0000313" key="1">
    <source>
        <dbReference type="EMBL" id="EMO44259.1"/>
    </source>
</evidence>
<gene>
    <name evidence="1" type="ORF">LEP1GSC187_3868</name>
</gene>
<proteinExistence type="predicted"/>
<comment type="caution">
    <text evidence="1">The sequence shown here is derived from an EMBL/GenBank/DDBJ whole genome shotgun (WGS) entry which is preliminary data.</text>
</comment>
<reference evidence="1 2" key="1">
    <citation type="submission" date="2013-01" db="EMBL/GenBank/DDBJ databases">
        <authorList>
            <person name="Harkins D.M."/>
            <person name="Durkin A.S."/>
            <person name="Brinkac L.M."/>
            <person name="Haft D.H."/>
            <person name="Selengut J.D."/>
            <person name="Sanka R."/>
            <person name="DePew J."/>
            <person name="Purushe J."/>
            <person name="Matthias M.A."/>
            <person name="Vinetz J.M."/>
            <person name="Sutton G.G."/>
            <person name="Nierman W.C."/>
            <person name="Fouts D.E."/>
        </authorList>
    </citation>
    <scope>NUCLEOTIDE SEQUENCE [LARGE SCALE GENOMIC DNA]</scope>
    <source>
        <strain evidence="1 2">ZUN179</strain>
    </source>
</reference>
<dbReference type="AlphaFoldDB" id="M6UT93"/>
<accession>M6UT93</accession>
<dbReference type="Proteomes" id="UP000012160">
    <property type="component" value="Unassembled WGS sequence"/>
</dbReference>
<dbReference type="EMBL" id="AHOQ02000039">
    <property type="protein sequence ID" value="EMO44259.1"/>
    <property type="molecule type" value="Genomic_DNA"/>
</dbReference>
<sequence>MIFEWESGSDKIGDFLGPELGRLVVRRTVFDTLFERFGGIQAEEVEMFQDPRLKPSQRKKRVWLPYVGPELVELKTEATLPLSHLTTLDVAYRCEECGLEIYNMSGIERKESRWDTKQLKLVPYVEPRVPGKGLFVELSKLESASPIFRVERYTQMILCTDEVKRFVEERGYTNVDFLNYGTIIT</sequence>
<evidence type="ECO:0000313" key="2">
    <source>
        <dbReference type="Proteomes" id="UP000012160"/>
    </source>
</evidence>
<protein>
    <submittedName>
        <fullName evidence="1">Uncharacterized protein</fullName>
    </submittedName>
</protein>
<dbReference type="RefSeq" id="WP_004486357.1">
    <property type="nucleotide sequence ID" value="NZ_AHOQ02000039.1"/>
</dbReference>
<name>M6UT93_9LEPT</name>
<organism evidence="1 2">
    <name type="scientific">Leptospira santarosai str. ZUN179</name>
    <dbReference type="NCBI Taxonomy" id="1049985"/>
    <lineage>
        <taxon>Bacteria</taxon>
        <taxon>Pseudomonadati</taxon>
        <taxon>Spirochaetota</taxon>
        <taxon>Spirochaetia</taxon>
        <taxon>Leptospirales</taxon>
        <taxon>Leptospiraceae</taxon>
        <taxon>Leptospira</taxon>
    </lineage>
</organism>